<dbReference type="Gene3D" id="3.40.50.1820">
    <property type="entry name" value="alpha/beta hydrolase"/>
    <property type="match status" value="1"/>
</dbReference>
<evidence type="ECO:0000313" key="4">
    <source>
        <dbReference type="EMBL" id="MEN9062607.1"/>
    </source>
</evidence>
<dbReference type="PANTHER" id="PTHR43433">
    <property type="entry name" value="HYDROLASE, ALPHA/BETA FOLD FAMILY PROTEIN"/>
    <property type="match status" value="1"/>
</dbReference>
<protein>
    <submittedName>
        <fullName evidence="4">Alpha/beta hydrolase</fullName>
    </submittedName>
</protein>
<evidence type="ECO:0000313" key="5">
    <source>
        <dbReference type="Proteomes" id="UP001428774"/>
    </source>
</evidence>
<keyword evidence="2 4" id="KW-0378">Hydrolase</keyword>
<dbReference type="GO" id="GO:0008233">
    <property type="term" value="F:peptidase activity"/>
    <property type="evidence" value="ECO:0007669"/>
    <property type="project" value="InterPro"/>
</dbReference>
<feature type="domain" description="AB hydrolase-1" evidence="3">
    <location>
        <begin position="59"/>
        <end position="299"/>
    </location>
</feature>
<comment type="similarity">
    <text evidence="1">Belongs to the peptidase S33 family.</text>
</comment>
<evidence type="ECO:0000256" key="2">
    <source>
        <dbReference type="ARBA" id="ARBA00022801"/>
    </source>
</evidence>
<keyword evidence="5" id="KW-1185">Reference proteome</keyword>
<dbReference type="PRINTS" id="PR00793">
    <property type="entry name" value="PROAMNOPTASE"/>
</dbReference>
<dbReference type="PANTHER" id="PTHR43433:SF1">
    <property type="entry name" value="BLL5160 PROTEIN"/>
    <property type="match status" value="1"/>
</dbReference>
<organism evidence="4 5">
    <name type="scientific">Ponticoccus litoralis</name>
    <dbReference type="NCBI Taxonomy" id="422297"/>
    <lineage>
        <taxon>Bacteria</taxon>
        <taxon>Pseudomonadati</taxon>
        <taxon>Pseudomonadota</taxon>
        <taxon>Alphaproteobacteria</taxon>
        <taxon>Rhodobacterales</taxon>
        <taxon>Roseobacteraceae</taxon>
        <taxon>Ponticoccus</taxon>
    </lineage>
</organism>
<dbReference type="InterPro" id="IPR002410">
    <property type="entry name" value="Peptidase_S33"/>
</dbReference>
<dbReference type="InterPro" id="IPR000073">
    <property type="entry name" value="AB_hydrolase_1"/>
</dbReference>
<dbReference type="AlphaFoldDB" id="A0AAW9SQ03"/>
<dbReference type="PRINTS" id="PR00111">
    <property type="entry name" value="ABHYDROLASE"/>
</dbReference>
<gene>
    <name evidence="4" type="ORF">ABFB10_18105</name>
</gene>
<dbReference type="EMBL" id="JBDNCH010000002">
    <property type="protein sequence ID" value="MEN9062607.1"/>
    <property type="molecule type" value="Genomic_DNA"/>
</dbReference>
<accession>A0AAW9SQ03</accession>
<proteinExistence type="inferred from homology"/>
<dbReference type="GO" id="GO:0006508">
    <property type="term" value="P:proteolysis"/>
    <property type="evidence" value="ECO:0007669"/>
    <property type="project" value="InterPro"/>
</dbReference>
<dbReference type="SUPFAM" id="SSF53474">
    <property type="entry name" value="alpha/beta-Hydrolases"/>
    <property type="match status" value="1"/>
</dbReference>
<dbReference type="Proteomes" id="UP001428774">
    <property type="component" value="Unassembled WGS sequence"/>
</dbReference>
<sequence length="321" mass="33834">MSKLLLAALLLLAGLVGVTLLRAAARERAAEAAYPPGGDFVTVEGHRVHYTVTGEGPDLVLIHGASGNLRDMTFGLAERLAAHYRVIAFDRPGLGYTDRIGAAGASIGEQAALLARAAALLGAERPVVMGQSYGGAVALAWAVNHPETLSALVLVAAPSYPWEGGLPRLYKVNAHPVLGPLAIPFLTAWVPQSYVDRAVAGVFEPQQELPGYADHIGAPLTLRRHSLRENALQRASLKGELAALSERYDGIDLPIEIVHGTADETVSLTIHSQRMARDLPGANLATLEGIGHMPHHTRPGAVVEAIHRAADRAGIRTAPGP</sequence>
<dbReference type="RefSeq" id="WP_347167557.1">
    <property type="nucleotide sequence ID" value="NZ_JBDNCH010000002.1"/>
</dbReference>
<reference evidence="4 5" key="1">
    <citation type="submission" date="2024-05" db="EMBL/GenBank/DDBJ databases">
        <title>Genome sequence of Ponticoccus litoralis KCCM 90028.</title>
        <authorList>
            <person name="Kim J.M."/>
            <person name="Lee J.K."/>
            <person name="Choi B.J."/>
            <person name="Bayburt H."/>
            <person name="Baek J.H."/>
            <person name="Jeon C.O."/>
        </authorList>
    </citation>
    <scope>NUCLEOTIDE SEQUENCE [LARGE SCALE GENOMIC DNA]</scope>
    <source>
        <strain evidence="4 5">KCCM 90028</strain>
    </source>
</reference>
<dbReference type="InterPro" id="IPR050471">
    <property type="entry name" value="AB_hydrolase"/>
</dbReference>
<dbReference type="Pfam" id="PF00561">
    <property type="entry name" value="Abhydrolase_1"/>
    <property type="match status" value="1"/>
</dbReference>
<evidence type="ECO:0000259" key="3">
    <source>
        <dbReference type="Pfam" id="PF00561"/>
    </source>
</evidence>
<evidence type="ECO:0000256" key="1">
    <source>
        <dbReference type="ARBA" id="ARBA00010088"/>
    </source>
</evidence>
<comment type="caution">
    <text evidence="4">The sequence shown here is derived from an EMBL/GenBank/DDBJ whole genome shotgun (WGS) entry which is preliminary data.</text>
</comment>
<name>A0AAW9SQ03_9RHOB</name>
<dbReference type="InterPro" id="IPR029058">
    <property type="entry name" value="AB_hydrolase_fold"/>
</dbReference>